<dbReference type="GO" id="GO:0061629">
    <property type="term" value="F:RNA polymerase II-specific DNA-binding transcription factor binding"/>
    <property type="evidence" value="ECO:0007669"/>
    <property type="project" value="UniProtKB-ARBA"/>
</dbReference>
<proteinExistence type="inferred from homology"/>
<keyword evidence="6 22" id="KW-0245">EGF-like domain</keyword>
<keyword evidence="12 24" id="KW-1133">Transmembrane helix</keyword>
<dbReference type="SUPFAM" id="SSF57184">
    <property type="entry name" value="Growth factor receptor domain"/>
    <property type="match status" value="1"/>
</dbReference>
<dbReference type="Pfam" id="PF12661">
    <property type="entry name" value="hEGF"/>
    <property type="match status" value="5"/>
</dbReference>
<keyword evidence="20" id="KW-0539">Nucleus</keyword>
<dbReference type="Gene3D" id="3.30.70.3310">
    <property type="match status" value="1"/>
</dbReference>
<dbReference type="InterPro" id="IPR000152">
    <property type="entry name" value="EGF-type_Asp/Asn_hydroxyl_site"/>
</dbReference>
<keyword evidence="11" id="KW-0914">Notch signaling pathway</keyword>
<feature type="domain" description="EGF-like" evidence="26">
    <location>
        <begin position="215"/>
        <end position="253"/>
    </location>
</feature>
<feature type="domain" description="EGF-like" evidence="26">
    <location>
        <begin position="293"/>
        <end position="329"/>
    </location>
</feature>
<dbReference type="PROSITE" id="PS50026">
    <property type="entry name" value="EGF_3"/>
    <property type="match status" value="12"/>
</dbReference>
<dbReference type="PROSITE" id="PS01187">
    <property type="entry name" value="EGF_CA"/>
    <property type="match status" value="2"/>
</dbReference>
<reference evidence="28" key="1">
    <citation type="submission" date="2020-10" db="EMBL/GenBank/DDBJ databases">
        <authorList>
            <person name="Kikuchi T."/>
        </authorList>
    </citation>
    <scope>NUCLEOTIDE SEQUENCE</scope>
    <source>
        <strain evidence="28">NKZ352</strain>
    </source>
</reference>
<keyword evidence="8 25" id="KW-0732">Signal</keyword>
<dbReference type="PRINTS" id="PR01452">
    <property type="entry name" value="LNOTCHREPEAT"/>
</dbReference>
<feature type="disulfide bond" evidence="22">
    <location>
        <begin position="182"/>
        <end position="191"/>
    </location>
</feature>
<evidence type="ECO:0000256" key="20">
    <source>
        <dbReference type="ARBA" id="ARBA00023242"/>
    </source>
</evidence>
<name>A0A8S1GQ06_9PELO</name>
<feature type="domain" description="LNR" evidence="27">
    <location>
        <begin position="682"/>
        <end position="718"/>
    </location>
</feature>
<feature type="signal peptide" evidence="25">
    <location>
        <begin position="1"/>
        <end position="16"/>
    </location>
</feature>
<evidence type="ECO:0000256" key="16">
    <source>
        <dbReference type="ARBA" id="ARBA00023157"/>
    </source>
</evidence>
<dbReference type="InterPro" id="IPR049883">
    <property type="entry name" value="NOTCH1_EGF-like"/>
</dbReference>
<evidence type="ECO:0000256" key="15">
    <source>
        <dbReference type="ARBA" id="ARBA00023136"/>
    </source>
</evidence>
<dbReference type="Pfam" id="PF06816">
    <property type="entry name" value="NOD"/>
    <property type="match status" value="1"/>
</dbReference>
<evidence type="ECO:0000259" key="27">
    <source>
        <dbReference type="PROSITE" id="PS50258"/>
    </source>
</evidence>
<feature type="disulfide bond" evidence="22">
    <location>
        <begin position="488"/>
        <end position="497"/>
    </location>
</feature>
<feature type="domain" description="EGF-like" evidence="26">
    <location>
        <begin position="588"/>
        <end position="625"/>
    </location>
</feature>
<evidence type="ECO:0000256" key="3">
    <source>
        <dbReference type="ARBA" id="ARBA00005847"/>
    </source>
</evidence>
<evidence type="ECO:0000256" key="17">
    <source>
        <dbReference type="ARBA" id="ARBA00023159"/>
    </source>
</evidence>
<dbReference type="SMART" id="SM00179">
    <property type="entry name" value="EGF_CA"/>
    <property type="match status" value="10"/>
</dbReference>
<dbReference type="PROSITE" id="PS50088">
    <property type="entry name" value="ANK_REPEAT"/>
    <property type="match status" value="3"/>
</dbReference>
<feature type="repeat" description="ANK" evidence="21">
    <location>
        <begin position="1223"/>
        <end position="1255"/>
    </location>
</feature>
<keyword evidence="16 22" id="KW-1015">Disulfide bond</keyword>
<evidence type="ECO:0000256" key="13">
    <source>
        <dbReference type="ARBA" id="ARBA00023015"/>
    </source>
</evidence>
<keyword evidence="7 24" id="KW-0812">Transmembrane</keyword>
<sequence length="1522" mass="165563">MRSILLFCSIFVLARAAGGFLNGGCDRSSCVNGKCHRGPQTKYGGATHWCECIPEAAGKLCEKICDLECGQGEKCVFDSLGRPNCCNACGEIDEDGNQVFYDGCPVSLKDVDCVTRDFCFPKTCFNGGFCQADNATSASCVCPPGFAGEQCEIDIDECEDAEERRCNGGRCVNTYGSFKCACLPGTGDTDCSTLEFRGMRQVSYTKNDEQPACVKPNATAEPEPCRNGGFCRQTIDSNRTCVCPRGFQGDLCEQDIDECALSPCLNSGTCHNKQDGFVCVCLLGFEGEFCETNVDDCVNNECANGSTCVDGISRYTCECQNGTKGTRCEMIDPCFENPCLHGDCSALENGDFECLCDQGYQGSLCEADVNECLRQQCYHNGKCVNTPGSWRCECPRGFNGTRCEESFDTCVDENVVCENGGQCYSGYEGNREPICSCPQGFVGKRCESACKPGTGGVACDLNLTIPVCGEHLGKCLNGGKCIDNFCVCPAKYVGNRCEAARSDIRPLYNISCASDPCLNNATCYDITDNEVGYICQCEDGFEGELCEKRKKHCDGNPCHNGGSCVERTEGFVCACMNGTTGERCEVRQQLDCSMTPCANDGKCFMAMDGKSQCVCPAGFGGDRCTVNVDQFDTVNRKLQEACSLRNCSARAGDGACDLDCNFLACGFDGGDCSAKLQPFARCPYANFCANVFANNICDAACNNAECQFDGMDCLPAVPRCPAMIERHCAAHYADGVCNKECNSAACGFDGGDCEADDDSVNVLKDLRFKLLTSPEEFRRGVKSFLMEISSALRSAVRIQSDEVGPMIFEFSEDENVTNIGKRLKLDEAALKSISTSLRQKRRAAQREGVVVFLEVDVAKSSPLSPSTCDADDHSSCIFQSAQGVVDYVAADLSKKGPQTFGLPVYEARVSPMQPPRYVFGFTYTTLFAGLLAAVILVAAAFGALVHDRKRRNVRASLWCPGSEAELKKQSTASSQCSLLDPAFNLHHAKRGRFEYGQSIHSSHYSPPRFMGFFKPEKVEESAVTPGTPVIPPPKKAVIVKEPTPLIIQAESGGKITVEITKQTVNESEGLFGRTALHWVCANSRGKPEEVIVEEAQRLIAAGANLDVKDSDGDTPLLLAVRSRRQRLALILLNAGADPCCFNNSLRSVLHETAVNSDISMARVLLRYEGVVKEIDEINKTGCTPLMEVARNDMVTTDFARLLIQYGAKVEADGGSRKESCIYKGRTALHYAAQINNMVMVEFLLMSNANKDKQDEQQMTPLMLAAKEGHIEIVKYLVQHGASVESVDQMERTAKMMAADNKHQDVVDYLASVSPTDVHLARLTEAAVQQHLVQQQPLNAARLNSKKTSARPSTKAVKRIAARRGTGHSTESSSPATTSPSNLSRDSAIHLTPPPSSEGSLSSPSPPTHYGSSLVNPAHVYSSRSSSGGSSMHSSHAESSPEYHHNDSVEMMNSVGHHTMWHESPPYDPQHLYAQQPSAQQLHHQQTQQSAVQPIGFQEFCYEQQQRVMNQSHPNEEQHQMYY</sequence>
<dbReference type="GO" id="GO:0001708">
    <property type="term" value="P:cell fate specification"/>
    <property type="evidence" value="ECO:0007669"/>
    <property type="project" value="UniProtKB-ARBA"/>
</dbReference>
<feature type="disulfide bond" evidence="22">
    <location>
        <begin position="537"/>
        <end position="546"/>
    </location>
</feature>
<dbReference type="InterPro" id="IPR036770">
    <property type="entry name" value="Ankyrin_rpt-contain_sf"/>
</dbReference>
<dbReference type="InterPro" id="IPR035993">
    <property type="entry name" value="Notch-like_dom_sf"/>
</dbReference>
<feature type="region of interest" description="Disordered" evidence="23">
    <location>
        <begin position="1337"/>
        <end position="1443"/>
    </location>
</feature>
<feature type="compositionally biased region" description="Low complexity" evidence="23">
    <location>
        <begin position="1421"/>
        <end position="1433"/>
    </location>
</feature>
<evidence type="ECO:0000256" key="2">
    <source>
        <dbReference type="ARBA" id="ARBA00004251"/>
    </source>
</evidence>
<feature type="disulfide bond" evidence="22">
    <location>
        <begin position="243"/>
        <end position="252"/>
    </location>
</feature>
<evidence type="ECO:0000256" key="12">
    <source>
        <dbReference type="ARBA" id="ARBA00022989"/>
    </source>
</evidence>
<dbReference type="GO" id="GO:0005886">
    <property type="term" value="C:plasma membrane"/>
    <property type="evidence" value="ECO:0007669"/>
    <property type="project" value="UniProtKB-SubCell"/>
</dbReference>
<dbReference type="GO" id="GO:0007219">
    <property type="term" value="P:Notch signaling pathway"/>
    <property type="evidence" value="ECO:0007669"/>
    <property type="project" value="UniProtKB-KW"/>
</dbReference>
<dbReference type="GO" id="GO:0090575">
    <property type="term" value="C:RNA polymerase II transcription regulator complex"/>
    <property type="evidence" value="ECO:0007669"/>
    <property type="project" value="UniProtKB-ARBA"/>
</dbReference>
<dbReference type="CDD" id="cd00054">
    <property type="entry name" value="EGF_CA"/>
    <property type="match status" value="6"/>
</dbReference>
<dbReference type="Pfam" id="PF07645">
    <property type="entry name" value="EGF_CA"/>
    <property type="match status" value="2"/>
</dbReference>
<feature type="domain" description="EGF-like" evidence="26">
    <location>
        <begin position="464"/>
        <end position="498"/>
    </location>
</feature>
<dbReference type="GO" id="GO:0022611">
    <property type="term" value="P:dormancy process"/>
    <property type="evidence" value="ECO:0007669"/>
    <property type="project" value="UniProtKB-ARBA"/>
</dbReference>
<comment type="subcellular location">
    <subcellularLocation>
        <location evidence="2">Cell membrane</location>
        <topology evidence="2">Single-pass type I membrane protein</topology>
    </subcellularLocation>
    <subcellularLocation>
        <location evidence="1">Nucleus</location>
    </subcellularLocation>
</comment>
<dbReference type="Pfam" id="PF00066">
    <property type="entry name" value="Notch"/>
    <property type="match status" value="3"/>
</dbReference>
<evidence type="ECO:0000256" key="23">
    <source>
        <dbReference type="SAM" id="MobiDB-lite"/>
    </source>
</evidence>
<dbReference type="Pfam" id="PF07684">
    <property type="entry name" value="NODP"/>
    <property type="match status" value="1"/>
</dbReference>
<dbReference type="InterPro" id="IPR013032">
    <property type="entry name" value="EGF-like_CS"/>
</dbReference>
<feature type="domain" description="EGF-like" evidence="26">
    <location>
        <begin position="115"/>
        <end position="152"/>
    </location>
</feature>
<dbReference type="FunFam" id="2.10.25.10:FF:000080">
    <property type="entry name" value="Neurogenic locus notch 1"/>
    <property type="match status" value="1"/>
</dbReference>
<dbReference type="PRINTS" id="PR01983">
    <property type="entry name" value="NOTCH"/>
</dbReference>
<feature type="compositionally biased region" description="Basic residues" evidence="23">
    <location>
        <begin position="1355"/>
        <end position="1365"/>
    </location>
</feature>
<evidence type="ECO:0000256" key="21">
    <source>
        <dbReference type="PROSITE-ProRule" id="PRU00023"/>
    </source>
</evidence>
<dbReference type="InterPro" id="IPR018097">
    <property type="entry name" value="EGF_Ca-bd_CS"/>
</dbReference>
<dbReference type="SMART" id="SM00181">
    <property type="entry name" value="EGF"/>
    <property type="match status" value="13"/>
</dbReference>
<evidence type="ECO:0000256" key="19">
    <source>
        <dbReference type="ARBA" id="ARBA00023180"/>
    </source>
</evidence>
<evidence type="ECO:0000256" key="25">
    <source>
        <dbReference type="SAM" id="SignalP"/>
    </source>
</evidence>
<comment type="caution">
    <text evidence="28">The sequence shown here is derived from an EMBL/GenBank/DDBJ whole genome shotgun (WGS) entry which is preliminary data.</text>
</comment>
<evidence type="ECO:0000259" key="26">
    <source>
        <dbReference type="PROSITE" id="PS50026"/>
    </source>
</evidence>
<keyword evidence="18" id="KW-0804">Transcription</keyword>
<evidence type="ECO:0000256" key="6">
    <source>
        <dbReference type="ARBA" id="ARBA00022536"/>
    </source>
</evidence>
<feature type="domain" description="EGF-like" evidence="26">
    <location>
        <begin position="154"/>
        <end position="192"/>
    </location>
</feature>
<dbReference type="PANTHER" id="PTHR24049">
    <property type="entry name" value="CRUMBS FAMILY MEMBER"/>
    <property type="match status" value="1"/>
</dbReference>
<feature type="domain" description="EGF-like" evidence="26">
    <location>
        <begin position="406"/>
        <end position="447"/>
    </location>
</feature>
<feature type="disulfide bond" evidence="22">
    <location>
        <begin position="356"/>
        <end position="365"/>
    </location>
</feature>
<keyword evidence="4" id="KW-0217">Developmental protein</keyword>
<evidence type="ECO:0000256" key="11">
    <source>
        <dbReference type="ARBA" id="ARBA00022976"/>
    </source>
</evidence>
<feature type="compositionally biased region" description="Low complexity" evidence="23">
    <location>
        <begin position="1368"/>
        <end position="1380"/>
    </location>
</feature>
<feature type="disulfide bond" evidence="22">
    <location>
        <begin position="281"/>
        <end position="290"/>
    </location>
</feature>
<dbReference type="Gene3D" id="3.30.300.320">
    <property type="match status" value="1"/>
</dbReference>
<dbReference type="PROSITE" id="PS50258">
    <property type="entry name" value="LNR"/>
    <property type="match status" value="3"/>
</dbReference>
<dbReference type="InterPro" id="IPR010660">
    <property type="entry name" value="Notch_NOD_dom"/>
</dbReference>
<dbReference type="InterPro" id="IPR002110">
    <property type="entry name" value="Ankyrin_rpt"/>
</dbReference>
<evidence type="ECO:0000256" key="9">
    <source>
        <dbReference type="ARBA" id="ARBA00022737"/>
    </source>
</evidence>
<dbReference type="SUPFAM" id="SSF90193">
    <property type="entry name" value="Notch domain"/>
    <property type="match status" value="3"/>
</dbReference>
<feature type="compositionally biased region" description="Basic and acidic residues" evidence="23">
    <location>
        <begin position="1434"/>
        <end position="1443"/>
    </location>
</feature>
<dbReference type="SUPFAM" id="SSF48403">
    <property type="entry name" value="Ankyrin repeat"/>
    <property type="match status" value="1"/>
</dbReference>
<feature type="domain" description="EGF-like" evidence="26">
    <location>
        <begin position="508"/>
        <end position="547"/>
    </location>
</feature>
<dbReference type="PROSITE" id="PS00022">
    <property type="entry name" value="EGF_1"/>
    <property type="match status" value="12"/>
</dbReference>
<keyword evidence="19" id="KW-0325">Glycoprotein</keyword>
<feature type="domain" description="EGF-like" evidence="26">
    <location>
        <begin position="549"/>
        <end position="585"/>
    </location>
</feature>
<accession>A0A8S1GQ06</accession>
<dbReference type="InterPro" id="IPR051022">
    <property type="entry name" value="Notch_Cell-Fate_Det"/>
</dbReference>
<comment type="similarity">
    <text evidence="3">Belongs to the NOTCH family.</text>
</comment>
<gene>
    <name evidence="28" type="ORF">CAUJ_LOCUS1614</name>
</gene>
<feature type="domain" description="EGF-like" evidence="26">
    <location>
        <begin position="330"/>
        <end position="366"/>
    </location>
</feature>
<feature type="transmembrane region" description="Helical" evidence="24">
    <location>
        <begin position="917"/>
        <end position="945"/>
    </location>
</feature>
<feature type="disulfide bond" evidence="22">
    <location>
        <begin position="142"/>
        <end position="151"/>
    </location>
</feature>
<comment type="caution">
    <text evidence="22">Lacks conserved residue(s) required for the propagation of feature annotation.</text>
</comment>
<keyword evidence="29" id="KW-1185">Reference proteome</keyword>
<dbReference type="SMART" id="SM01339">
    <property type="entry name" value="NODP"/>
    <property type="match status" value="1"/>
</dbReference>
<keyword evidence="5" id="KW-1003">Cell membrane</keyword>
<evidence type="ECO:0000256" key="1">
    <source>
        <dbReference type="ARBA" id="ARBA00004123"/>
    </source>
</evidence>
<feature type="repeat" description="ANK" evidence="21">
    <location>
        <begin position="1256"/>
        <end position="1288"/>
    </location>
</feature>
<dbReference type="InterPro" id="IPR009030">
    <property type="entry name" value="Growth_fac_rcpt_cys_sf"/>
</dbReference>
<keyword evidence="9" id="KW-0677">Repeat</keyword>
<feature type="repeat" description="ANK" evidence="21">
    <location>
        <begin position="1111"/>
        <end position="1143"/>
    </location>
</feature>
<dbReference type="GO" id="GO:0040024">
    <property type="term" value="P:dauer larval development"/>
    <property type="evidence" value="ECO:0007669"/>
    <property type="project" value="UniProtKB-ARBA"/>
</dbReference>
<dbReference type="GO" id="GO:0005509">
    <property type="term" value="F:calcium ion binding"/>
    <property type="evidence" value="ECO:0007669"/>
    <property type="project" value="InterPro"/>
</dbReference>
<evidence type="ECO:0000256" key="10">
    <source>
        <dbReference type="ARBA" id="ARBA00022782"/>
    </source>
</evidence>
<evidence type="ECO:0000256" key="7">
    <source>
        <dbReference type="ARBA" id="ARBA00022692"/>
    </source>
</evidence>
<dbReference type="PROSITE" id="PS50297">
    <property type="entry name" value="ANK_REP_REGION"/>
    <property type="match status" value="3"/>
</dbReference>
<dbReference type="InterPro" id="IPR011656">
    <property type="entry name" value="Notch_NODP_dom"/>
</dbReference>
<evidence type="ECO:0000256" key="24">
    <source>
        <dbReference type="SAM" id="Phobius"/>
    </source>
</evidence>
<dbReference type="InterPro" id="IPR000800">
    <property type="entry name" value="Notch_dom"/>
</dbReference>
<dbReference type="FunFam" id="2.10.25.10:FF:000472">
    <property type="entry name" value="Uncharacterized protein, isoform A"/>
    <property type="match status" value="1"/>
</dbReference>
<evidence type="ECO:0000313" key="29">
    <source>
        <dbReference type="Proteomes" id="UP000835052"/>
    </source>
</evidence>
<feature type="chain" id="PRO_5035910670" evidence="25">
    <location>
        <begin position="17"/>
        <end position="1522"/>
    </location>
</feature>
<evidence type="ECO:0000256" key="8">
    <source>
        <dbReference type="ARBA" id="ARBA00022729"/>
    </source>
</evidence>
<feature type="disulfide bond" evidence="22">
    <location>
        <begin position="334"/>
        <end position="344"/>
    </location>
</feature>
<feature type="disulfide bond" evidence="22">
    <location>
        <begin position="575"/>
        <end position="584"/>
    </location>
</feature>
<evidence type="ECO:0000256" key="14">
    <source>
        <dbReference type="ARBA" id="ARBA00023043"/>
    </source>
</evidence>
<feature type="disulfide bond" evidence="22">
    <location>
        <begin position="437"/>
        <end position="446"/>
    </location>
</feature>
<dbReference type="SMART" id="SM00248">
    <property type="entry name" value="ANK"/>
    <property type="match status" value="7"/>
</dbReference>
<dbReference type="Proteomes" id="UP000835052">
    <property type="component" value="Unassembled WGS sequence"/>
</dbReference>
<dbReference type="SMART" id="SM01338">
    <property type="entry name" value="NOD"/>
    <property type="match status" value="1"/>
</dbReference>
<evidence type="ECO:0000313" key="28">
    <source>
        <dbReference type="EMBL" id="CAD6185695.1"/>
    </source>
</evidence>
<protein>
    <submittedName>
        <fullName evidence="28">Uncharacterized protein</fullName>
    </submittedName>
</protein>
<evidence type="ECO:0000256" key="5">
    <source>
        <dbReference type="ARBA" id="ARBA00022475"/>
    </source>
</evidence>
<dbReference type="Pfam" id="PF00008">
    <property type="entry name" value="EGF"/>
    <property type="match status" value="2"/>
</dbReference>
<dbReference type="EMBL" id="CAJGYM010000003">
    <property type="protein sequence ID" value="CAD6185695.1"/>
    <property type="molecule type" value="Genomic_DNA"/>
</dbReference>
<keyword evidence="10" id="KW-0221">Differentiation</keyword>
<feature type="disulfide bond" evidence="22">
    <location>
        <begin position="319"/>
        <end position="328"/>
    </location>
</feature>
<keyword evidence="15 24" id="KW-0472">Membrane</keyword>
<dbReference type="Gene3D" id="1.25.40.20">
    <property type="entry name" value="Ankyrin repeat-containing domain"/>
    <property type="match status" value="1"/>
</dbReference>
<feature type="disulfide bond" evidence="22">
    <location>
        <begin position="394"/>
        <end position="403"/>
    </location>
</feature>
<evidence type="ECO:0000256" key="22">
    <source>
        <dbReference type="PROSITE-ProRule" id="PRU00076"/>
    </source>
</evidence>
<feature type="domain" description="LNR" evidence="27">
    <location>
        <begin position="720"/>
        <end position="758"/>
    </location>
</feature>
<dbReference type="Pfam" id="PF12796">
    <property type="entry name" value="Ank_2"/>
    <property type="match status" value="2"/>
</dbReference>
<dbReference type="Gene3D" id="2.10.25.10">
    <property type="entry name" value="Laminin"/>
    <property type="match status" value="12"/>
</dbReference>
<feature type="domain" description="LNR" evidence="27">
    <location>
        <begin position="642"/>
        <end position="678"/>
    </location>
</feature>
<keyword evidence="14 21" id="KW-0040">ANK repeat</keyword>
<dbReference type="FunFam" id="3.30.300.320:FF:000001">
    <property type="entry name" value="Neurogenic locus notch 1"/>
    <property type="match status" value="1"/>
</dbReference>
<keyword evidence="13" id="KW-0805">Transcription regulation</keyword>
<dbReference type="InterPro" id="IPR000742">
    <property type="entry name" value="EGF"/>
</dbReference>
<evidence type="ECO:0000256" key="4">
    <source>
        <dbReference type="ARBA" id="ARBA00022473"/>
    </source>
</evidence>
<keyword evidence="17" id="KW-0010">Activator</keyword>
<feature type="domain" description="EGF-like" evidence="26">
    <location>
        <begin position="368"/>
        <end position="404"/>
    </location>
</feature>
<dbReference type="PROSITE" id="PS00010">
    <property type="entry name" value="ASX_HYDROXYL"/>
    <property type="match status" value="3"/>
</dbReference>
<feature type="disulfide bond" evidence="22">
    <location>
        <begin position="615"/>
        <end position="624"/>
    </location>
</feature>
<dbReference type="SUPFAM" id="SSF57196">
    <property type="entry name" value="EGF/Laminin"/>
    <property type="match status" value="8"/>
</dbReference>
<feature type="domain" description="EGF-like" evidence="26">
    <location>
        <begin position="255"/>
        <end position="291"/>
    </location>
</feature>
<dbReference type="SMART" id="SM00004">
    <property type="entry name" value="NL"/>
    <property type="match status" value="3"/>
</dbReference>
<organism evidence="28 29">
    <name type="scientific">Caenorhabditis auriculariae</name>
    <dbReference type="NCBI Taxonomy" id="2777116"/>
    <lineage>
        <taxon>Eukaryota</taxon>
        <taxon>Metazoa</taxon>
        <taxon>Ecdysozoa</taxon>
        <taxon>Nematoda</taxon>
        <taxon>Chromadorea</taxon>
        <taxon>Rhabditida</taxon>
        <taxon>Rhabditina</taxon>
        <taxon>Rhabditomorpha</taxon>
        <taxon>Rhabditoidea</taxon>
        <taxon>Rhabditidae</taxon>
        <taxon>Peloderinae</taxon>
        <taxon>Caenorhabditis</taxon>
    </lineage>
</organism>
<evidence type="ECO:0000256" key="18">
    <source>
        <dbReference type="ARBA" id="ARBA00023163"/>
    </source>
</evidence>
<dbReference type="PROSITE" id="PS01186">
    <property type="entry name" value="EGF_2"/>
    <property type="match status" value="7"/>
</dbReference>
<dbReference type="OrthoDB" id="430340at2759"/>
<dbReference type="InterPro" id="IPR001881">
    <property type="entry name" value="EGF-like_Ca-bd_dom"/>
</dbReference>
<dbReference type="FunFam" id="2.10.25.10:FF:000031">
    <property type="entry name" value="neurogenic locus notch homolog protein 3"/>
    <property type="match status" value="2"/>
</dbReference>